<evidence type="ECO:0000313" key="2">
    <source>
        <dbReference type="EMBL" id="CAL1380028.1"/>
    </source>
</evidence>
<accession>A0AAV2E274</accession>
<organism evidence="2 3">
    <name type="scientific">Linum trigynum</name>
    <dbReference type="NCBI Taxonomy" id="586398"/>
    <lineage>
        <taxon>Eukaryota</taxon>
        <taxon>Viridiplantae</taxon>
        <taxon>Streptophyta</taxon>
        <taxon>Embryophyta</taxon>
        <taxon>Tracheophyta</taxon>
        <taxon>Spermatophyta</taxon>
        <taxon>Magnoliopsida</taxon>
        <taxon>eudicotyledons</taxon>
        <taxon>Gunneridae</taxon>
        <taxon>Pentapetalae</taxon>
        <taxon>rosids</taxon>
        <taxon>fabids</taxon>
        <taxon>Malpighiales</taxon>
        <taxon>Linaceae</taxon>
        <taxon>Linum</taxon>
    </lineage>
</organism>
<evidence type="ECO:0000256" key="1">
    <source>
        <dbReference type="SAM" id="MobiDB-lite"/>
    </source>
</evidence>
<feature type="region of interest" description="Disordered" evidence="1">
    <location>
        <begin position="50"/>
        <end position="70"/>
    </location>
</feature>
<sequence>MKLEVACQSMLALIIHQAKLCVVETVCAVVLSAGLGAVSRGEDEETEIALTFTRGRPSGNRDSNGSIGGSQYRISNAVEFLVTYRATALGDRGCVGSAF</sequence>
<dbReference type="EMBL" id="OZ034817">
    <property type="protein sequence ID" value="CAL1380028.1"/>
    <property type="molecule type" value="Genomic_DNA"/>
</dbReference>
<evidence type="ECO:0008006" key="4">
    <source>
        <dbReference type="Google" id="ProtNLM"/>
    </source>
</evidence>
<gene>
    <name evidence="2" type="ORF">LTRI10_LOCUS21506</name>
</gene>
<evidence type="ECO:0000313" key="3">
    <source>
        <dbReference type="Proteomes" id="UP001497516"/>
    </source>
</evidence>
<reference evidence="2 3" key="1">
    <citation type="submission" date="2024-04" db="EMBL/GenBank/DDBJ databases">
        <authorList>
            <person name="Fracassetti M."/>
        </authorList>
    </citation>
    <scope>NUCLEOTIDE SEQUENCE [LARGE SCALE GENOMIC DNA]</scope>
</reference>
<proteinExistence type="predicted"/>
<dbReference type="AlphaFoldDB" id="A0AAV2E274"/>
<protein>
    <recommendedName>
        <fullName evidence="4">Secreted protein</fullName>
    </recommendedName>
</protein>
<name>A0AAV2E274_9ROSI</name>
<dbReference type="Proteomes" id="UP001497516">
    <property type="component" value="Chromosome 4"/>
</dbReference>
<keyword evidence="3" id="KW-1185">Reference proteome</keyword>